<protein>
    <recommendedName>
        <fullName evidence="6">Major facilitator superfamily (MFS) profile domain-containing protein</fullName>
    </recommendedName>
</protein>
<evidence type="ECO:0000256" key="2">
    <source>
        <dbReference type="ARBA" id="ARBA00022692"/>
    </source>
</evidence>
<proteinExistence type="predicted"/>
<keyword evidence="2 5" id="KW-0812">Transmembrane</keyword>
<dbReference type="InterPro" id="IPR020846">
    <property type="entry name" value="MFS_dom"/>
</dbReference>
<dbReference type="AlphaFoldDB" id="A0A1S9RGE4"/>
<keyword evidence="3 5" id="KW-1133">Transmembrane helix</keyword>
<dbReference type="GO" id="GO:0015174">
    <property type="term" value="F:basic amino acid transmembrane transporter activity"/>
    <property type="evidence" value="ECO:0007669"/>
    <property type="project" value="TreeGrafter"/>
</dbReference>
<dbReference type="SUPFAM" id="SSF103473">
    <property type="entry name" value="MFS general substrate transporter"/>
    <property type="match status" value="1"/>
</dbReference>
<evidence type="ECO:0000313" key="8">
    <source>
        <dbReference type="Proteomes" id="UP000190744"/>
    </source>
</evidence>
<evidence type="ECO:0000313" key="7">
    <source>
        <dbReference type="EMBL" id="OOQ84614.1"/>
    </source>
</evidence>
<organism evidence="7 8">
    <name type="scientific">Penicillium brasilianum</name>
    <dbReference type="NCBI Taxonomy" id="104259"/>
    <lineage>
        <taxon>Eukaryota</taxon>
        <taxon>Fungi</taxon>
        <taxon>Dikarya</taxon>
        <taxon>Ascomycota</taxon>
        <taxon>Pezizomycotina</taxon>
        <taxon>Eurotiomycetes</taxon>
        <taxon>Eurotiomycetidae</taxon>
        <taxon>Eurotiales</taxon>
        <taxon>Aspergillaceae</taxon>
        <taxon>Penicillium</taxon>
    </lineage>
</organism>
<feature type="transmembrane region" description="Helical" evidence="5">
    <location>
        <begin position="244"/>
        <end position="263"/>
    </location>
</feature>
<gene>
    <name evidence="7" type="ORF">PEBR_29725</name>
</gene>
<comment type="caution">
    <text evidence="7">The sequence shown here is derived from an EMBL/GenBank/DDBJ whole genome shotgun (WGS) entry which is preliminary data.</text>
</comment>
<dbReference type="PROSITE" id="PS50850">
    <property type="entry name" value="MFS"/>
    <property type="match status" value="1"/>
</dbReference>
<feature type="transmembrane region" description="Helical" evidence="5">
    <location>
        <begin position="89"/>
        <end position="106"/>
    </location>
</feature>
<dbReference type="InterPro" id="IPR036259">
    <property type="entry name" value="MFS_trans_sf"/>
</dbReference>
<feature type="transmembrane region" description="Helical" evidence="5">
    <location>
        <begin position="147"/>
        <end position="169"/>
    </location>
</feature>
<dbReference type="Gene3D" id="1.20.1250.20">
    <property type="entry name" value="MFS general substrate transporter like domains"/>
    <property type="match status" value="1"/>
</dbReference>
<evidence type="ECO:0000256" key="1">
    <source>
        <dbReference type="ARBA" id="ARBA00004141"/>
    </source>
</evidence>
<dbReference type="InterPro" id="IPR011701">
    <property type="entry name" value="MFS"/>
</dbReference>
<feature type="transmembrane region" description="Helical" evidence="5">
    <location>
        <begin position="57"/>
        <end position="77"/>
    </location>
</feature>
<evidence type="ECO:0000259" key="6">
    <source>
        <dbReference type="PROSITE" id="PS50850"/>
    </source>
</evidence>
<dbReference type="Proteomes" id="UP000190744">
    <property type="component" value="Unassembled WGS sequence"/>
</dbReference>
<dbReference type="Pfam" id="PF07690">
    <property type="entry name" value="MFS_1"/>
    <property type="match status" value="1"/>
</dbReference>
<sequence length="520" mass="54927">MIHEESPLLSDLHASKSKNIKITKILAGLVGVFLASADKSILLAIQGEIASSLRSPSSAPLLLVSYNLGFCIALPVYGFLSDLYGCRRFLLSAYALFSIGCLISGLSKTIWLFVFGRLIAGIGGAGMTDLLSVLINEIFCINQVASVRSYVIGAGILGQGFGGPLGGLIADFMGWRWSLIGQAPIGVLCLALAHWQLPASRKTINSETCISLWSFDSLGLGAIFISVTSFILATTEGGNAFPSLNRSTLLAVSCASLAALILIERFGTKNPIIPSSVVCASGMGGVLFGQVVYFASITTILNNLSPYLSQVDHLSNSAISMRIGISGLGLILGSVIAGKALSKTAKYRKVALIAISISILSQFVMIVRWANGIQGLEVHYCFPWATGSGMLLSAQFIALTICAPEGQMASATAVYYLSQQVGQIIGTSVSTAALQQLFRLRLDIDLGSISLPRKDQLIDDIVKDYGISKNLPLALQAVVQSSYIEAYRLIPALAMALTVICGAIIISSKENPKSDGAGQE</sequence>
<name>A0A1S9RGE4_PENBI</name>
<evidence type="ECO:0000256" key="5">
    <source>
        <dbReference type="SAM" id="Phobius"/>
    </source>
</evidence>
<feature type="transmembrane region" description="Helical" evidence="5">
    <location>
        <begin position="275"/>
        <end position="297"/>
    </location>
</feature>
<evidence type="ECO:0000256" key="3">
    <source>
        <dbReference type="ARBA" id="ARBA00022989"/>
    </source>
</evidence>
<feature type="transmembrane region" description="Helical" evidence="5">
    <location>
        <begin position="486"/>
        <end position="506"/>
    </location>
</feature>
<feature type="transmembrane region" description="Helical" evidence="5">
    <location>
        <begin position="25"/>
        <end position="45"/>
    </location>
</feature>
<dbReference type="Gene3D" id="1.20.1720.10">
    <property type="entry name" value="Multidrug resistance protein D"/>
    <property type="match status" value="1"/>
</dbReference>
<dbReference type="PANTHER" id="PTHR23501">
    <property type="entry name" value="MAJOR FACILITATOR SUPERFAMILY"/>
    <property type="match status" value="1"/>
</dbReference>
<feature type="transmembrane region" description="Helical" evidence="5">
    <location>
        <begin position="350"/>
        <end position="370"/>
    </location>
</feature>
<keyword evidence="4 5" id="KW-0472">Membrane</keyword>
<feature type="transmembrane region" description="Helical" evidence="5">
    <location>
        <begin position="175"/>
        <end position="197"/>
    </location>
</feature>
<accession>A0A1S9RGE4</accession>
<feature type="transmembrane region" description="Helical" evidence="5">
    <location>
        <begin position="382"/>
        <end position="403"/>
    </location>
</feature>
<feature type="transmembrane region" description="Helical" evidence="5">
    <location>
        <begin position="209"/>
        <end position="232"/>
    </location>
</feature>
<comment type="subcellular location">
    <subcellularLocation>
        <location evidence="1">Membrane</location>
        <topology evidence="1">Multi-pass membrane protein</topology>
    </subcellularLocation>
</comment>
<dbReference type="GO" id="GO:0000329">
    <property type="term" value="C:fungal-type vacuole membrane"/>
    <property type="evidence" value="ECO:0007669"/>
    <property type="project" value="TreeGrafter"/>
</dbReference>
<feature type="transmembrane region" description="Helical" evidence="5">
    <location>
        <begin position="317"/>
        <end position="338"/>
    </location>
</feature>
<dbReference type="EMBL" id="LJBN01000178">
    <property type="protein sequence ID" value="OOQ84614.1"/>
    <property type="molecule type" value="Genomic_DNA"/>
</dbReference>
<feature type="transmembrane region" description="Helical" evidence="5">
    <location>
        <begin position="112"/>
        <end position="135"/>
    </location>
</feature>
<reference evidence="8" key="1">
    <citation type="submission" date="2015-09" db="EMBL/GenBank/DDBJ databases">
        <authorList>
            <person name="Fill T.P."/>
            <person name="Baretta J.F."/>
            <person name="de Almeida L.G."/>
            <person name="Rocha M."/>
            <person name="de Souza D.H."/>
            <person name="Malavazi I."/>
            <person name="Cerdeira L.T."/>
            <person name="Hong H."/>
            <person name="Samborskyy M."/>
            <person name="de Vasconcelos A.T."/>
            <person name="Leadlay P."/>
            <person name="Rodrigues-Filho E."/>
        </authorList>
    </citation>
    <scope>NUCLEOTIDE SEQUENCE [LARGE SCALE GENOMIC DNA]</scope>
    <source>
        <strain evidence="8">LaBioMMi 136</strain>
    </source>
</reference>
<dbReference type="PANTHER" id="PTHR23501:SF33">
    <property type="entry name" value="MAJOR FACILITATOR SUPERFAMILY (MFS) PROFILE DOMAIN-CONTAINING PROTEIN"/>
    <property type="match status" value="1"/>
</dbReference>
<evidence type="ECO:0000256" key="4">
    <source>
        <dbReference type="ARBA" id="ARBA00023136"/>
    </source>
</evidence>
<feature type="domain" description="Major facilitator superfamily (MFS) profile" evidence="6">
    <location>
        <begin position="24"/>
        <end position="494"/>
    </location>
</feature>